<dbReference type="STRING" id="391625.PPSIR1_06331"/>
<accession>A6G6Z1</accession>
<dbReference type="Pfam" id="PF12224">
    <property type="entry name" value="Amidoligase_2"/>
    <property type="match status" value="1"/>
</dbReference>
<dbReference type="InterPro" id="IPR022025">
    <property type="entry name" value="Amidoligase_2"/>
</dbReference>
<reference evidence="1 2" key="1">
    <citation type="submission" date="2007-06" db="EMBL/GenBank/DDBJ databases">
        <authorList>
            <person name="Shimkets L."/>
            <person name="Ferriera S."/>
            <person name="Johnson J."/>
            <person name="Kravitz S."/>
            <person name="Beeson K."/>
            <person name="Sutton G."/>
            <person name="Rogers Y.-H."/>
            <person name="Friedman R."/>
            <person name="Frazier M."/>
            <person name="Venter J.C."/>
        </authorList>
    </citation>
    <scope>NUCLEOTIDE SEQUENCE [LARGE SCALE GENOMIC DNA]</scope>
    <source>
        <strain evidence="1 2">SIR-1</strain>
    </source>
</reference>
<organism evidence="1 2">
    <name type="scientific">Plesiocystis pacifica SIR-1</name>
    <dbReference type="NCBI Taxonomy" id="391625"/>
    <lineage>
        <taxon>Bacteria</taxon>
        <taxon>Pseudomonadati</taxon>
        <taxon>Myxococcota</taxon>
        <taxon>Polyangia</taxon>
        <taxon>Nannocystales</taxon>
        <taxon>Nannocystaceae</taxon>
        <taxon>Plesiocystis</taxon>
    </lineage>
</organism>
<sequence length="302" mass="33677">MWPRDIDWRSLRFGVEIEFVGIAPEAVERLDGWSVDPRERMRALDGSYGGGEIKSPPVDWSQRGQIETMMARIETAGASVNWSCGFHVHVGLEPWGVDALPALLDAALTTQTALRELFQTPSHRLIFCPPVTRAQRDAWLAAPCEDALCHVGRPQGHRSGINLAAWYEFGTVELRFANGTLDADRAQRSVELALRWVAAVGRGAALPGEREALVAALEVAAEGYPPPHPEPVWHAREEQLSALMIPILQPQITAEVPDAEILWVRPTPEGLYVKTDSGDRCNHRFWFEPHAQGFRLLRFEKA</sequence>
<keyword evidence="2" id="KW-1185">Reference proteome</keyword>
<name>A6G6Z1_9BACT</name>
<gene>
    <name evidence="1" type="ORF">PPSIR1_06331</name>
</gene>
<dbReference type="RefSeq" id="WP_006972486.1">
    <property type="nucleotide sequence ID" value="NZ_ABCS01000031.1"/>
</dbReference>
<dbReference type="Proteomes" id="UP000005801">
    <property type="component" value="Unassembled WGS sequence"/>
</dbReference>
<dbReference type="EMBL" id="ABCS01000031">
    <property type="protein sequence ID" value="EDM78444.1"/>
    <property type="molecule type" value="Genomic_DNA"/>
</dbReference>
<evidence type="ECO:0000313" key="2">
    <source>
        <dbReference type="Proteomes" id="UP000005801"/>
    </source>
</evidence>
<evidence type="ECO:0000313" key="1">
    <source>
        <dbReference type="EMBL" id="EDM78444.1"/>
    </source>
</evidence>
<proteinExistence type="predicted"/>
<evidence type="ECO:0008006" key="3">
    <source>
        <dbReference type="Google" id="ProtNLM"/>
    </source>
</evidence>
<dbReference type="AlphaFoldDB" id="A6G6Z1"/>
<dbReference type="OrthoDB" id="5380364at2"/>
<comment type="caution">
    <text evidence="1">The sequence shown here is derived from an EMBL/GenBank/DDBJ whole genome shotgun (WGS) entry which is preliminary data.</text>
</comment>
<protein>
    <recommendedName>
        <fullName evidence="3">Amidoligase enzyme</fullName>
    </recommendedName>
</protein>